<sequence>MVRYSKRLAVCLFLCLAISLRWTEVSTSPFPASPEDHEGSGAPRIIKQEQENMHEVHCSRERSRAAWKIIEEVLLACVSNLICFITTMTTLL</sequence>
<feature type="signal peptide" evidence="1">
    <location>
        <begin position="1"/>
        <end position="27"/>
    </location>
</feature>
<keyword evidence="1" id="KW-0732">Signal</keyword>
<dbReference type="AlphaFoldDB" id="A0A2P2IPJ7"/>
<evidence type="ECO:0000313" key="2">
    <source>
        <dbReference type="EMBL" id="MBW83138.1"/>
    </source>
</evidence>
<dbReference type="EMBL" id="GGEC01002655">
    <property type="protein sequence ID" value="MBW83138.1"/>
    <property type="molecule type" value="Transcribed_RNA"/>
</dbReference>
<name>A0A2P2IPJ7_RHIMU</name>
<reference evidence="2" key="1">
    <citation type="submission" date="2018-02" db="EMBL/GenBank/DDBJ databases">
        <title>Rhizophora mucronata_Transcriptome.</title>
        <authorList>
            <person name="Meera S.P."/>
            <person name="Sreeshan A."/>
            <person name="Augustine A."/>
        </authorList>
    </citation>
    <scope>NUCLEOTIDE SEQUENCE</scope>
    <source>
        <tissue evidence="2">Leaf</tissue>
    </source>
</reference>
<accession>A0A2P2IPJ7</accession>
<feature type="chain" id="PRO_5015153869" evidence="1">
    <location>
        <begin position="28"/>
        <end position="92"/>
    </location>
</feature>
<organism evidence="2">
    <name type="scientific">Rhizophora mucronata</name>
    <name type="common">Asiatic mangrove</name>
    <dbReference type="NCBI Taxonomy" id="61149"/>
    <lineage>
        <taxon>Eukaryota</taxon>
        <taxon>Viridiplantae</taxon>
        <taxon>Streptophyta</taxon>
        <taxon>Embryophyta</taxon>
        <taxon>Tracheophyta</taxon>
        <taxon>Spermatophyta</taxon>
        <taxon>Magnoliopsida</taxon>
        <taxon>eudicotyledons</taxon>
        <taxon>Gunneridae</taxon>
        <taxon>Pentapetalae</taxon>
        <taxon>rosids</taxon>
        <taxon>fabids</taxon>
        <taxon>Malpighiales</taxon>
        <taxon>Rhizophoraceae</taxon>
        <taxon>Rhizophora</taxon>
    </lineage>
</organism>
<protein>
    <submittedName>
        <fullName evidence="2">Uncharacterized protein MANES_15G155700</fullName>
    </submittedName>
</protein>
<evidence type="ECO:0000256" key="1">
    <source>
        <dbReference type="SAM" id="SignalP"/>
    </source>
</evidence>
<proteinExistence type="predicted"/>